<reference evidence="3 4" key="1">
    <citation type="journal article" date="2024" name="Nat. Commun.">
        <title>Phylogenomics reveals the evolutionary origins of lichenization in chlorophyte algae.</title>
        <authorList>
            <person name="Puginier C."/>
            <person name="Libourel C."/>
            <person name="Otte J."/>
            <person name="Skaloud P."/>
            <person name="Haon M."/>
            <person name="Grisel S."/>
            <person name="Petersen M."/>
            <person name="Berrin J.G."/>
            <person name="Delaux P.M."/>
            <person name="Dal Grande F."/>
            <person name="Keller J."/>
        </authorList>
    </citation>
    <scope>NUCLEOTIDE SEQUENCE [LARGE SCALE GENOMIC DNA]</scope>
    <source>
        <strain evidence="3 4">SAG 2523</strain>
    </source>
</reference>
<feature type="region of interest" description="Disordered" evidence="2">
    <location>
        <begin position="313"/>
        <end position="336"/>
    </location>
</feature>
<keyword evidence="1" id="KW-0175">Coiled coil</keyword>
<protein>
    <submittedName>
        <fullName evidence="3">Uncharacterized protein</fullName>
    </submittedName>
</protein>
<gene>
    <name evidence="3" type="ORF">WJX84_006417</name>
</gene>
<sequence>MGKAKSLRDELAEKQADIEKLRALNKAFREKTRNLDILIRRCIDLQNALEGERQLKEELVQVATQAEQAASDSSEALAKLQRETQKAAEVMQAELQGAQASAEQATQAAQAAANDLREYRRDAQELSRQLHDVRRICAASQATQHTLMATAVEPQHDVSLTRIPEGVSSPEASSGFCRPAVDGNLQLAGHPHDVEQSPMNRLQQQVEQLEDGQQKLRHEVPTQALVIKATMNHNSCLSVRRVARSKLPLLTLSYQTSSATCELFVQAPLEIQDSRIKEKRSPSRQCELQQGRQAFWTAEHSQDQAQRRGFRPASCCQPHAAMGPDEGDDRGTGWRRPVDTPMASKASTDAVAAFQNIKSVQPVGYSVDTRSPGHAHTSGPGPSNGGPATESSFDEAGWQATSRLFACNWQIFCLPMLVLELWSCPALQL</sequence>
<organism evidence="3 4">
    <name type="scientific">Apatococcus fuscideae</name>
    <dbReference type="NCBI Taxonomy" id="2026836"/>
    <lineage>
        <taxon>Eukaryota</taxon>
        <taxon>Viridiplantae</taxon>
        <taxon>Chlorophyta</taxon>
        <taxon>core chlorophytes</taxon>
        <taxon>Trebouxiophyceae</taxon>
        <taxon>Chlorellales</taxon>
        <taxon>Chlorellaceae</taxon>
        <taxon>Apatococcus</taxon>
    </lineage>
</organism>
<evidence type="ECO:0000256" key="1">
    <source>
        <dbReference type="SAM" id="Coils"/>
    </source>
</evidence>
<proteinExistence type="predicted"/>
<dbReference type="EMBL" id="JALJOV010001332">
    <property type="protein sequence ID" value="KAK9849640.1"/>
    <property type="molecule type" value="Genomic_DNA"/>
</dbReference>
<name>A0AAW1SM54_9CHLO</name>
<evidence type="ECO:0000313" key="4">
    <source>
        <dbReference type="Proteomes" id="UP001485043"/>
    </source>
</evidence>
<dbReference type="Proteomes" id="UP001485043">
    <property type="component" value="Unassembled WGS sequence"/>
</dbReference>
<dbReference type="AlphaFoldDB" id="A0AAW1SM54"/>
<keyword evidence="4" id="KW-1185">Reference proteome</keyword>
<feature type="coiled-coil region" evidence="1">
    <location>
        <begin position="4"/>
        <end position="136"/>
    </location>
</feature>
<accession>A0AAW1SM54</accession>
<evidence type="ECO:0000256" key="2">
    <source>
        <dbReference type="SAM" id="MobiDB-lite"/>
    </source>
</evidence>
<evidence type="ECO:0000313" key="3">
    <source>
        <dbReference type="EMBL" id="KAK9849640.1"/>
    </source>
</evidence>
<comment type="caution">
    <text evidence="3">The sequence shown here is derived from an EMBL/GenBank/DDBJ whole genome shotgun (WGS) entry which is preliminary data.</text>
</comment>
<feature type="region of interest" description="Disordered" evidence="2">
    <location>
        <begin position="365"/>
        <end position="394"/>
    </location>
</feature>